<dbReference type="InterPro" id="IPR029023">
    <property type="entry name" value="Tensin_phosphatase"/>
</dbReference>
<dbReference type="PROSITE" id="PS00383">
    <property type="entry name" value="TYR_PHOSPHATASE_1"/>
    <property type="match status" value="1"/>
</dbReference>
<keyword evidence="5 6" id="KW-0472">Membrane</keyword>
<dbReference type="InterPro" id="IPR051281">
    <property type="entry name" value="Dual-spec_lipid-protein_phosph"/>
</dbReference>
<dbReference type="GO" id="GO:0016020">
    <property type="term" value="C:membrane"/>
    <property type="evidence" value="ECO:0007669"/>
    <property type="project" value="UniProtKB-SubCell"/>
</dbReference>
<dbReference type="SUPFAM" id="SSF52799">
    <property type="entry name" value="(Phosphotyrosine protein) phosphatases II"/>
    <property type="match status" value="1"/>
</dbReference>
<dbReference type="PANTHER" id="PTHR12305:SF60">
    <property type="entry name" value="PHOSPHATIDYLINOSITOL 3,4,5-TRISPHOSPHATE 3-PHOSPHATASE TPTE2-RELATED"/>
    <property type="match status" value="1"/>
</dbReference>
<dbReference type="OMA" id="EFAVEIY"/>
<evidence type="ECO:0000256" key="1">
    <source>
        <dbReference type="ARBA" id="ARBA00004141"/>
    </source>
</evidence>
<dbReference type="Pfam" id="PF00520">
    <property type="entry name" value="Ion_trans"/>
    <property type="match status" value="1"/>
</dbReference>
<feature type="domain" description="Phosphatase tensin-type" evidence="8">
    <location>
        <begin position="278"/>
        <end position="454"/>
    </location>
</feature>
<sequence>MCQGICEIMADDTSPHRYLIDAEEENEPTLPLPTPLQDVPSTNVLAHSIFPPPVEPESKSDTSSGECKAVHLVMTNGFLSANAEIGLDDTVPLGGRLLHDDPGENDEEHWTENGHVQFELGDRAHVSVIRYPRLKKARMRTKRVVEHLAVRLIGVGLVIFDIIIVILDIVFNPQNIATMEAYDAISVAVWCYFLIEICLRIFAKGKKFFRTKLDLLDLLIVTVTGSVTIVYVSVDLTGSYLKLVVVFRVLRIFLLVRLLSERKHVSKATRKMVSQNKRRYREDDFDLDLTYITDRVIASSFPSSGSQAIYRNPIEEVARFLDTKHPDHYKVYNLCIERHYDESFFHNRVGRVLIYDHNVPRLKDLVAFCADARQWMEADNKNILFIHCKGGKGRTGLAVCAWLLESGVFTDTKECMGYFGVRRTDYTEGDMYQGVDTPSQSRYVDYFQKIKYSLGGHVPSPTPLTINTVRISGIQGVGKGDGRDLWMEVHSDEVSLFSCDFRCNINCSVVYDFDMDTVIIQVKNSPAFSGDVQIKFKSSNKKIPKAYGECAFFFWFYTGFISDNRLYLLRKDLDNPHKAEAWKVYRDTFAVDVTFGPVAESET</sequence>
<dbReference type="SUPFAM" id="SSF49562">
    <property type="entry name" value="C2 domain (Calcium/lipid-binding domain, CaLB)"/>
    <property type="match status" value="1"/>
</dbReference>
<name>A0A8B7YG37_ACAPL</name>
<dbReference type="InterPro" id="IPR027359">
    <property type="entry name" value="Volt_channel_dom_sf"/>
</dbReference>
<dbReference type="GeneID" id="110979796"/>
<dbReference type="SMART" id="SM01326">
    <property type="entry name" value="PTEN_C2"/>
    <property type="match status" value="1"/>
</dbReference>
<feature type="domain" description="Tyrosine specific protein phosphatases" evidence="7">
    <location>
        <begin position="363"/>
        <end position="408"/>
    </location>
</feature>
<evidence type="ECO:0000313" key="10">
    <source>
        <dbReference type="Proteomes" id="UP000694845"/>
    </source>
</evidence>
<dbReference type="Pfam" id="PF10409">
    <property type="entry name" value="PTEN_C2"/>
    <property type="match status" value="1"/>
</dbReference>
<evidence type="ECO:0000259" key="7">
    <source>
        <dbReference type="PROSITE" id="PS50056"/>
    </source>
</evidence>
<dbReference type="Gene3D" id="3.90.190.10">
    <property type="entry name" value="Protein tyrosine phosphatase superfamily"/>
    <property type="match status" value="1"/>
</dbReference>
<dbReference type="Gene3D" id="1.20.120.350">
    <property type="entry name" value="Voltage-gated potassium channels. Chain C"/>
    <property type="match status" value="1"/>
</dbReference>
<reference evidence="11" key="1">
    <citation type="submission" date="2025-08" db="UniProtKB">
        <authorList>
            <consortium name="RefSeq"/>
        </authorList>
    </citation>
    <scope>IDENTIFICATION</scope>
</reference>
<keyword evidence="10" id="KW-1185">Reference proteome</keyword>
<dbReference type="KEGG" id="aplc:110979796"/>
<dbReference type="RefSeq" id="XP_022091552.1">
    <property type="nucleotide sequence ID" value="XM_022235860.1"/>
</dbReference>
<accession>A0A8B7YG37</accession>
<dbReference type="CDD" id="cd14510">
    <property type="entry name" value="PTP_VSP_TPTE"/>
    <property type="match status" value="1"/>
</dbReference>
<organism evidence="10 11">
    <name type="scientific">Acanthaster planci</name>
    <name type="common">Crown-of-thorns starfish</name>
    <dbReference type="NCBI Taxonomy" id="133434"/>
    <lineage>
        <taxon>Eukaryota</taxon>
        <taxon>Metazoa</taxon>
        <taxon>Echinodermata</taxon>
        <taxon>Eleutherozoa</taxon>
        <taxon>Asterozoa</taxon>
        <taxon>Asteroidea</taxon>
        <taxon>Valvatacea</taxon>
        <taxon>Valvatida</taxon>
        <taxon>Acanthasteridae</taxon>
        <taxon>Acanthaster</taxon>
    </lineage>
</organism>
<dbReference type="PANTHER" id="PTHR12305">
    <property type="entry name" value="PHOSPHATASE WITH HOMOLOGY TO TENSIN"/>
    <property type="match status" value="1"/>
</dbReference>
<dbReference type="PROSITE" id="PS50056">
    <property type="entry name" value="TYR_PHOSPHATASE_2"/>
    <property type="match status" value="1"/>
</dbReference>
<proteinExistence type="predicted"/>
<dbReference type="InterPro" id="IPR016130">
    <property type="entry name" value="Tyr_Pase_AS"/>
</dbReference>
<feature type="transmembrane region" description="Helical" evidence="6">
    <location>
        <begin position="148"/>
        <end position="172"/>
    </location>
</feature>
<dbReference type="PROSITE" id="PS51182">
    <property type="entry name" value="C2_TENSIN"/>
    <property type="match status" value="1"/>
</dbReference>
<dbReference type="GO" id="GO:0016314">
    <property type="term" value="F:phosphatidylinositol-3,4,5-trisphosphate 3-phosphatase activity"/>
    <property type="evidence" value="ECO:0007669"/>
    <property type="project" value="TreeGrafter"/>
</dbReference>
<dbReference type="OrthoDB" id="16692at2759"/>
<keyword evidence="4 6" id="KW-1133">Transmembrane helix</keyword>
<gene>
    <name evidence="11" type="primary">LOC110979796</name>
</gene>
<evidence type="ECO:0000313" key="11">
    <source>
        <dbReference type="RefSeq" id="XP_022091552.1"/>
    </source>
</evidence>
<feature type="transmembrane region" description="Helical" evidence="6">
    <location>
        <begin position="215"/>
        <end position="234"/>
    </location>
</feature>
<evidence type="ECO:0000256" key="5">
    <source>
        <dbReference type="ARBA" id="ARBA00023136"/>
    </source>
</evidence>
<evidence type="ECO:0000259" key="8">
    <source>
        <dbReference type="PROSITE" id="PS51181"/>
    </source>
</evidence>
<dbReference type="InterPro" id="IPR014020">
    <property type="entry name" value="Tensin_C2-dom"/>
</dbReference>
<dbReference type="Proteomes" id="UP000694845">
    <property type="component" value="Unplaced"/>
</dbReference>
<keyword evidence="2 6" id="KW-0812">Transmembrane</keyword>
<dbReference type="GO" id="GO:0005216">
    <property type="term" value="F:monoatomic ion channel activity"/>
    <property type="evidence" value="ECO:0007669"/>
    <property type="project" value="InterPro"/>
</dbReference>
<dbReference type="InterPro" id="IPR045102">
    <property type="entry name" value="PTP_VSP_TPTE"/>
</dbReference>
<feature type="transmembrane region" description="Helical" evidence="6">
    <location>
        <begin position="184"/>
        <end position="203"/>
    </location>
</feature>
<evidence type="ECO:0000256" key="6">
    <source>
        <dbReference type="SAM" id="Phobius"/>
    </source>
</evidence>
<dbReference type="SUPFAM" id="SSF81324">
    <property type="entry name" value="Voltage-gated potassium channels"/>
    <property type="match status" value="1"/>
</dbReference>
<dbReference type="AlphaFoldDB" id="A0A8B7YG37"/>
<comment type="subcellular location">
    <subcellularLocation>
        <location evidence="1">Membrane</location>
        <topology evidence="1">Multi-pass membrane protein</topology>
    </subcellularLocation>
</comment>
<dbReference type="InterPro" id="IPR000387">
    <property type="entry name" value="Tyr_Pase_dom"/>
</dbReference>
<dbReference type="FunFam" id="2.60.40.1110:FF:000004">
    <property type="entry name" value="Voltage-sensor containing phosphatase"/>
    <property type="match status" value="1"/>
</dbReference>
<feature type="domain" description="C2 tensin-type" evidence="9">
    <location>
        <begin position="461"/>
        <end position="598"/>
    </location>
</feature>
<protein>
    <submittedName>
        <fullName evidence="11">Phosphatidylinositol 3,4,5-trisphosphate 3-phosphatase TPTE2-like</fullName>
    </submittedName>
</protein>
<dbReference type="GO" id="GO:0005829">
    <property type="term" value="C:cytosol"/>
    <property type="evidence" value="ECO:0007669"/>
    <property type="project" value="TreeGrafter"/>
</dbReference>
<dbReference type="InterPro" id="IPR005821">
    <property type="entry name" value="Ion_trans_dom"/>
</dbReference>
<dbReference type="InterPro" id="IPR035892">
    <property type="entry name" value="C2_domain_sf"/>
</dbReference>
<dbReference type="InterPro" id="IPR029021">
    <property type="entry name" value="Prot-tyrosine_phosphatase-like"/>
</dbReference>
<evidence type="ECO:0000256" key="2">
    <source>
        <dbReference type="ARBA" id="ARBA00022692"/>
    </source>
</evidence>
<evidence type="ECO:0000256" key="4">
    <source>
        <dbReference type="ARBA" id="ARBA00022989"/>
    </source>
</evidence>
<keyword evidence="3" id="KW-0378">Hydrolase</keyword>
<evidence type="ECO:0000259" key="9">
    <source>
        <dbReference type="PROSITE" id="PS51182"/>
    </source>
</evidence>
<dbReference type="PROSITE" id="PS51181">
    <property type="entry name" value="PPASE_TENSIN"/>
    <property type="match status" value="1"/>
</dbReference>
<evidence type="ECO:0000256" key="3">
    <source>
        <dbReference type="ARBA" id="ARBA00022801"/>
    </source>
</evidence>
<dbReference type="Gene3D" id="2.60.40.1110">
    <property type="match status" value="1"/>
</dbReference>